<protein>
    <submittedName>
        <fullName evidence="2">Putative membrane protein</fullName>
    </submittedName>
</protein>
<keyword evidence="1" id="KW-0472">Membrane</keyword>
<dbReference type="Proteomes" id="UP000578352">
    <property type="component" value="Unassembled WGS sequence"/>
</dbReference>
<dbReference type="RefSeq" id="WP_179604636.1">
    <property type="nucleotide sequence ID" value="NZ_BAABEH010000001.1"/>
</dbReference>
<gene>
    <name evidence="2" type="ORF">HNR13_000894</name>
</gene>
<comment type="caution">
    <text evidence="2">The sequence shown here is derived from an EMBL/GenBank/DDBJ whole genome shotgun (WGS) entry which is preliminary data.</text>
</comment>
<dbReference type="InterPro" id="IPR021125">
    <property type="entry name" value="DUF2127"/>
</dbReference>
<name>A0A853CPM3_9MICO</name>
<organism evidence="2 3">
    <name type="scientific">Leifsonia shinshuensis</name>
    <dbReference type="NCBI Taxonomy" id="150026"/>
    <lineage>
        <taxon>Bacteria</taxon>
        <taxon>Bacillati</taxon>
        <taxon>Actinomycetota</taxon>
        <taxon>Actinomycetes</taxon>
        <taxon>Micrococcales</taxon>
        <taxon>Microbacteriaceae</taxon>
        <taxon>Leifsonia</taxon>
    </lineage>
</organism>
<evidence type="ECO:0000313" key="3">
    <source>
        <dbReference type="Proteomes" id="UP000578352"/>
    </source>
</evidence>
<feature type="transmembrane region" description="Helical" evidence="1">
    <location>
        <begin position="126"/>
        <end position="145"/>
    </location>
</feature>
<dbReference type="EMBL" id="JACCFL010000001">
    <property type="protein sequence ID" value="NYJ22607.1"/>
    <property type="molecule type" value="Genomic_DNA"/>
</dbReference>
<sequence>MRERVLDLVFLLGVLFKGLDGLVEVAGGVLLLFTTPAALLSAANRVTAEELSEDPHDLIANLIVHGATHLHSGGVAFVAAYLLLHGVVKLAIVVALLVGSRRVYPWAMVALGAFLIFQLYELVTKPSVGVAVLTVFDAVIIWLTWREWRRNRELRTTWRGTVAWVFRRPAPTQE</sequence>
<keyword evidence="1" id="KW-1133">Transmembrane helix</keyword>
<feature type="transmembrane region" description="Helical" evidence="1">
    <location>
        <begin position="75"/>
        <end position="98"/>
    </location>
</feature>
<reference evidence="2 3" key="1">
    <citation type="submission" date="2020-07" db="EMBL/GenBank/DDBJ databases">
        <title>Sequencing the genomes of 1000 actinobacteria strains.</title>
        <authorList>
            <person name="Klenk H.-P."/>
        </authorList>
    </citation>
    <scope>NUCLEOTIDE SEQUENCE [LARGE SCALE GENOMIC DNA]</scope>
    <source>
        <strain evidence="2 3">DSM 15165</strain>
    </source>
</reference>
<feature type="transmembrane region" description="Helical" evidence="1">
    <location>
        <begin position="103"/>
        <end position="120"/>
    </location>
</feature>
<keyword evidence="1" id="KW-0812">Transmembrane</keyword>
<dbReference type="AlphaFoldDB" id="A0A853CPM3"/>
<proteinExistence type="predicted"/>
<dbReference type="Pfam" id="PF09900">
    <property type="entry name" value="DUF2127"/>
    <property type="match status" value="1"/>
</dbReference>
<accession>A0A853CPM3</accession>
<evidence type="ECO:0000313" key="2">
    <source>
        <dbReference type="EMBL" id="NYJ22607.1"/>
    </source>
</evidence>
<evidence type="ECO:0000256" key="1">
    <source>
        <dbReference type="SAM" id="Phobius"/>
    </source>
</evidence>